<dbReference type="EMBL" id="PCSU01000052">
    <property type="protein sequence ID" value="PIP56465.1"/>
    <property type="molecule type" value="Genomic_DNA"/>
</dbReference>
<dbReference type="AlphaFoldDB" id="A0A2H0BFM5"/>
<accession>A0A2H0BFM5</accession>
<organism evidence="1 2">
    <name type="scientific">candidate division WWE3 bacterium CG22_combo_CG10-13_8_21_14_all_39_12</name>
    <dbReference type="NCBI Taxonomy" id="1975094"/>
    <lineage>
        <taxon>Bacteria</taxon>
        <taxon>Katanobacteria</taxon>
    </lineage>
</organism>
<evidence type="ECO:0000313" key="2">
    <source>
        <dbReference type="Proteomes" id="UP000228495"/>
    </source>
</evidence>
<sequence length="113" mass="12596">MSNQESKTKGVIVNLGITPKRTPHGFRVFAQCGSTTRSLCGHDVTHIPFLVDLVITRITDAIEKNGWVLKGIHIRTRKMSMLPQSPVFVKGRKHYVRFSPSKIGELKRSLVGG</sequence>
<comment type="caution">
    <text evidence="1">The sequence shown here is derived from an EMBL/GenBank/DDBJ whole genome shotgun (WGS) entry which is preliminary data.</text>
</comment>
<evidence type="ECO:0000313" key="1">
    <source>
        <dbReference type="EMBL" id="PIP56465.1"/>
    </source>
</evidence>
<gene>
    <name evidence="1" type="ORF">COX05_02885</name>
</gene>
<reference evidence="1 2" key="1">
    <citation type="submission" date="2017-09" db="EMBL/GenBank/DDBJ databases">
        <title>Depth-based differentiation of microbial function through sediment-hosted aquifers and enrichment of novel symbionts in the deep terrestrial subsurface.</title>
        <authorList>
            <person name="Probst A.J."/>
            <person name="Ladd B."/>
            <person name="Jarett J.K."/>
            <person name="Geller-Mcgrath D.E."/>
            <person name="Sieber C.M."/>
            <person name="Emerson J.B."/>
            <person name="Anantharaman K."/>
            <person name="Thomas B.C."/>
            <person name="Malmstrom R."/>
            <person name="Stieglmeier M."/>
            <person name="Klingl A."/>
            <person name="Woyke T."/>
            <person name="Ryan C.M."/>
            <person name="Banfield J.F."/>
        </authorList>
    </citation>
    <scope>NUCLEOTIDE SEQUENCE [LARGE SCALE GENOMIC DNA]</scope>
    <source>
        <strain evidence="1">CG22_combo_CG10-13_8_21_14_all_39_12</strain>
    </source>
</reference>
<name>A0A2H0BFM5_UNCKA</name>
<proteinExistence type="predicted"/>
<dbReference type="Proteomes" id="UP000228495">
    <property type="component" value="Unassembled WGS sequence"/>
</dbReference>
<protein>
    <submittedName>
        <fullName evidence="1">Uncharacterized protein</fullName>
    </submittedName>
</protein>